<evidence type="ECO:0000313" key="7">
    <source>
        <dbReference type="Proteomes" id="UP000694427"/>
    </source>
</evidence>
<evidence type="ECO:0000259" key="4">
    <source>
        <dbReference type="SMART" id="SM00408"/>
    </source>
</evidence>
<dbReference type="InterPro" id="IPR003598">
    <property type="entry name" value="Ig_sub2"/>
</dbReference>
<feature type="domain" description="Immunoglobulin" evidence="5">
    <location>
        <begin position="356"/>
        <end position="455"/>
    </location>
</feature>
<feature type="domain" description="Immunoglobulin subtype 2" evidence="4">
    <location>
        <begin position="470"/>
        <end position="556"/>
    </location>
</feature>
<feature type="domain" description="Immunoglobulin" evidence="5">
    <location>
        <begin position="245"/>
        <end position="346"/>
    </location>
</feature>
<reference evidence="6" key="1">
    <citation type="submission" date="2025-08" db="UniProtKB">
        <authorList>
            <consortium name="Ensembl"/>
        </authorList>
    </citation>
    <scope>IDENTIFICATION</scope>
</reference>
<dbReference type="InterPro" id="IPR036179">
    <property type="entry name" value="Ig-like_dom_sf"/>
</dbReference>
<dbReference type="Gene3D" id="2.60.40.10">
    <property type="entry name" value="Immunoglobulins"/>
    <property type="match status" value="7"/>
</dbReference>
<keyword evidence="3" id="KW-0732">Signal</keyword>
<organism evidence="6 7">
    <name type="scientific">Cyprinus carpio</name>
    <name type="common">Common carp</name>
    <dbReference type="NCBI Taxonomy" id="7962"/>
    <lineage>
        <taxon>Eukaryota</taxon>
        <taxon>Metazoa</taxon>
        <taxon>Chordata</taxon>
        <taxon>Craniata</taxon>
        <taxon>Vertebrata</taxon>
        <taxon>Euteleostomi</taxon>
        <taxon>Actinopterygii</taxon>
        <taxon>Neopterygii</taxon>
        <taxon>Teleostei</taxon>
        <taxon>Ostariophysi</taxon>
        <taxon>Cypriniformes</taxon>
        <taxon>Cyprinidae</taxon>
        <taxon>Cyprininae</taxon>
        <taxon>Cyprinus</taxon>
    </lineage>
</organism>
<feature type="transmembrane region" description="Helical" evidence="2">
    <location>
        <begin position="799"/>
        <end position="825"/>
    </location>
</feature>
<feature type="domain" description="Immunoglobulin" evidence="5">
    <location>
        <begin position="700"/>
        <end position="800"/>
    </location>
</feature>
<sequence length="872" mass="98792">MKQVFISLFFLLCVLVHGFSAVGADRVSVSVMEGDSVTLYTDVETIHKEEIRWYFDDVRIAEISGDLSKTCTDVQCEAGNERFRDRLKLDHQTGSLTIMNITTTDSGLFKLQINSSSDSLRQLYNVSVYYVPEREKIKRVKEGESVILDPGVVKNPNYLMKWLFNGIRVAEINGDLSFICTDVQCLYADGRFRDRLKLNQRTGSLTITNTRSEDTGLYYLLIISSRFSIRKSYIVNVTGVYGVHTDSVSVIEGDSVILHTDVETNQQKEIRWYFYEIRIAQITGDLSFICTDCKYSDERFRDRLKLDNQTGSLTITNITITDYGVYHLEIIRDSGIRHDSFSVAVHGVSATERDEMKMKSVKEGESVTLEFDVINNLNYPMTWYFNDICMTKITRDQSKICEDSDEGFRDRLKVDHQTGSLTITDVRTTDSGDYKIQINSSSRISIIKSFIVNVTGVSSADKDGGSVSVKEGDSVTLQTSFKTDKPEKMIWYFDGFQIAEMTGDLSYLCTDVQCNKGSERFRDRLKLDHQSGSLTITNITNTDSGLYKLKIFSKSGRISRKIYSVAVYGFSGVGSDGVSAFVMEEDSVTLYTDVETNQQKGVRWYFQYTFIAEISGDLSYICTDVQCDDSNERFRDRLKLDHQTGSLTIRNIKQTDHGIYELHIISSRRESNHQNFNRRVSEKTFGISVHNVSAAERDEMKRKSAKEGESVTLNSHVTNKQKDLMMWYFNDTLIAEITGDQSKLCTDDQCDERFRDRLKLDHQTGSLTITNITNTDSGEYKLQINSSKISIIRSFSVNLSAAVAGIYASVSVVLLLLVASAGLIYSCKFCSRRNYIRRQHNDQVNVDEGSSPDQTDSLLMTPATDATDETPQ</sequence>
<feature type="region of interest" description="Disordered" evidence="1">
    <location>
        <begin position="843"/>
        <end position="872"/>
    </location>
</feature>
<feature type="domain" description="Immunoglobulin subtype 2" evidence="4">
    <location>
        <begin position="706"/>
        <end position="789"/>
    </location>
</feature>
<evidence type="ECO:0000256" key="2">
    <source>
        <dbReference type="SAM" id="Phobius"/>
    </source>
</evidence>
<protein>
    <submittedName>
        <fullName evidence="6">Uncharacterized protein</fullName>
    </submittedName>
</protein>
<reference evidence="6" key="2">
    <citation type="submission" date="2025-09" db="UniProtKB">
        <authorList>
            <consortium name="Ensembl"/>
        </authorList>
    </citation>
    <scope>IDENTIFICATION</scope>
</reference>
<feature type="domain" description="Immunoglobulin subtype 2" evidence="4">
    <location>
        <begin position="251"/>
        <end position="335"/>
    </location>
</feature>
<proteinExistence type="predicted"/>
<dbReference type="AlphaFoldDB" id="A0A8C1LRU6"/>
<dbReference type="SUPFAM" id="SSF48726">
    <property type="entry name" value="Immunoglobulin"/>
    <property type="match status" value="7"/>
</dbReference>
<keyword evidence="2" id="KW-0812">Transmembrane</keyword>
<feature type="domain" description="Immunoglobulin" evidence="5">
    <location>
        <begin position="26"/>
        <end position="129"/>
    </location>
</feature>
<dbReference type="PANTHER" id="PTHR21063">
    <property type="entry name" value="LFA-3"/>
    <property type="match status" value="1"/>
</dbReference>
<dbReference type="InterPro" id="IPR003599">
    <property type="entry name" value="Ig_sub"/>
</dbReference>
<evidence type="ECO:0000313" key="6">
    <source>
        <dbReference type="Ensembl" id="ENSCCRP00010064798.1"/>
    </source>
</evidence>
<dbReference type="Ensembl" id="ENSCCRT00010071243.1">
    <property type="protein sequence ID" value="ENSCCRP00010064798.1"/>
    <property type="gene ID" value="ENSCCRG00010027711.1"/>
</dbReference>
<dbReference type="PANTHER" id="PTHR21063:SF4">
    <property type="entry name" value="CD48 ANTIGEN-RELATED"/>
    <property type="match status" value="1"/>
</dbReference>
<evidence type="ECO:0000259" key="5">
    <source>
        <dbReference type="SMART" id="SM00409"/>
    </source>
</evidence>
<feature type="signal peptide" evidence="3">
    <location>
        <begin position="1"/>
        <end position="24"/>
    </location>
</feature>
<feature type="domain" description="Immunoglobulin subtype 2" evidence="4">
    <location>
        <begin position="32"/>
        <end position="118"/>
    </location>
</feature>
<feature type="chain" id="PRO_5033980690" evidence="3">
    <location>
        <begin position="25"/>
        <end position="872"/>
    </location>
</feature>
<name>A0A8C1LRU6_CYPCA</name>
<keyword evidence="2" id="KW-0472">Membrane</keyword>
<keyword evidence="2" id="KW-1133">Transmembrane helix</keyword>
<evidence type="ECO:0000256" key="1">
    <source>
        <dbReference type="SAM" id="MobiDB-lite"/>
    </source>
</evidence>
<dbReference type="Pfam" id="PF07686">
    <property type="entry name" value="V-set"/>
    <property type="match status" value="2"/>
</dbReference>
<dbReference type="InterPro" id="IPR013106">
    <property type="entry name" value="Ig_V-set"/>
</dbReference>
<dbReference type="SMART" id="SM00408">
    <property type="entry name" value="IGc2"/>
    <property type="match status" value="5"/>
</dbReference>
<feature type="domain" description="Immunoglobulin subtype 2" evidence="4">
    <location>
        <begin position="362"/>
        <end position="443"/>
    </location>
</feature>
<accession>A0A8C1LRU6</accession>
<feature type="domain" description="Immunoglobulin" evidence="5">
    <location>
        <begin position="577"/>
        <end position="681"/>
    </location>
</feature>
<feature type="domain" description="Immunoglobulin" evidence="5">
    <location>
        <begin position="135"/>
        <end position="238"/>
    </location>
</feature>
<dbReference type="InterPro" id="IPR013783">
    <property type="entry name" value="Ig-like_fold"/>
</dbReference>
<keyword evidence="7" id="KW-1185">Reference proteome</keyword>
<feature type="domain" description="Immunoglobulin" evidence="5">
    <location>
        <begin position="464"/>
        <end position="568"/>
    </location>
</feature>
<dbReference type="Proteomes" id="UP000694427">
    <property type="component" value="Unplaced"/>
</dbReference>
<evidence type="ECO:0000256" key="3">
    <source>
        <dbReference type="SAM" id="SignalP"/>
    </source>
</evidence>
<dbReference type="SMART" id="SM00409">
    <property type="entry name" value="IG"/>
    <property type="match status" value="7"/>
</dbReference>